<proteinExistence type="predicted"/>
<reference evidence="1" key="1">
    <citation type="submission" date="2020-05" db="UniProtKB">
        <authorList>
            <consortium name="EnsemblMetazoa"/>
        </authorList>
    </citation>
    <scope>IDENTIFICATION</scope>
    <source>
        <strain evidence="1">BB02</strain>
    </source>
</reference>
<dbReference type="Proteomes" id="UP000076420">
    <property type="component" value="Unassembled WGS sequence"/>
</dbReference>
<dbReference type="AlphaFoldDB" id="A0A2C9KJ42"/>
<protein>
    <submittedName>
        <fullName evidence="1">Uncharacterized protein</fullName>
    </submittedName>
</protein>
<sequence length="211" mass="23403">MEDECVESFVETKKNKNSLTIRNTSDIDLPVISTVAQMSREMGVIADLQVAEAVLQADGVTLSFDATTIKGNHINEIHFNTKEQSLTASVLMLPGGRAEDYVQHIMDTLEDLSITYSAFHKCEIQEVRNKMRGKILSTLTDRAAVNSATVNKLNDLLERQLLQLNCHLHPLDGIANETRKVLLESNSIIPSAVHGTDCRIANLLYAISKLR</sequence>
<gene>
    <name evidence="1" type="primary">106079223</name>
</gene>
<evidence type="ECO:0000313" key="1">
    <source>
        <dbReference type="EnsemblMetazoa" id="BGLB020231-PA"/>
    </source>
</evidence>
<dbReference type="VEuPathDB" id="VectorBase:BGLB020231"/>
<dbReference type="VEuPathDB" id="VectorBase:BGLAX_028476"/>
<organism evidence="1 2">
    <name type="scientific">Biomphalaria glabrata</name>
    <name type="common">Bloodfluke planorb</name>
    <name type="synonym">Freshwater snail</name>
    <dbReference type="NCBI Taxonomy" id="6526"/>
    <lineage>
        <taxon>Eukaryota</taxon>
        <taxon>Metazoa</taxon>
        <taxon>Spiralia</taxon>
        <taxon>Lophotrochozoa</taxon>
        <taxon>Mollusca</taxon>
        <taxon>Gastropoda</taxon>
        <taxon>Heterobranchia</taxon>
        <taxon>Euthyneura</taxon>
        <taxon>Panpulmonata</taxon>
        <taxon>Hygrophila</taxon>
        <taxon>Lymnaeoidea</taxon>
        <taxon>Planorbidae</taxon>
        <taxon>Biomphalaria</taxon>
    </lineage>
</organism>
<dbReference type="EnsemblMetazoa" id="BGLB020231-RA">
    <property type="protein sequence ID" value="BGLB020231-PA"/>
    <property type="gene ID" value="BGLB020231"/>
</dbReference>
<name>A0A2C9KJ42_BIOGL</name>
<dbReference type="KEGG" id="bgt:106079223"/>
<evidence type="ECO:0000313" key="2">
    <source>
        <dbReference type="Proteomes" id="UP000076420"/>
    </source>
</evidence>
<accession>A0A2C9KJ42</accession>